<dbReference type="Proteomes" id="UP000664698">
    <property type="component" value="Unassembled WGS sequence"/>
</dbReference>
<feature type="transmembrane region" description="Helical" evidence="1">
    <location>
        <begin position="229"/>
        <end position="251"/>
    </location>
</feature>
<evidence type="ECO:0000313" key="2">
    <source>
        <dbReference type="EMBL" id="MBN7799938.1"/>
    </source>
</evidence>
<proteinExistence type="predicted"/>
<name>A0ABS3BKW5_9BACT</name>
<keyword evidence="1" id="KW-0812">Transmembrane</keyword>
<organism evidence="2 3">
    <name type="scientific">Algoriphagus aestuariicola</name>
    <dbReference type="NCBI Taxonomy" id="1852016"/>
    <lineage>
        <taxon>Bacteria</taxon>
        <taxon>Pseudomonadati</taxon>
        <taxon>Bacteroidota</taxon>
        <taxon>Cytophagia</taxon>
        <taxon>Cytophagales</taxon>
        <taxon>Cyclobacteriaceae</taxon>
        <taxon>Algoriphagus</taxon>
    </lineage>
</organism>
<evidence type="ECO:0008006" key="4">
    <source>
        <dbReference type="Google" id="ProtNLM"/>
    </source>
</evidence>
<comment type="caution">
    <text evidence="2">The sequence shown here is derived from an EMBL/GenBank/DDBJ whole genome shotgun (WGS) entry which is preliminary data.</text>
</comment>
<feature type="transmembrane region" description="Helical" evidence="1">
    <location>
        <begin position="189"/>
        <end position="209"/>
    </location>
</feature>
<keyword evidence="1" id="KW-0472">Membrane</keyword>
<dbReference type="EMBL" id="JAFKCW010000001">
    <property type="protein sequence ID" value="MBN7799938.1"/>
    <property type="molecule type" value="Genomic_DNA"/>
</dbReference>
<protein>
    <recommendedName>
        <fullName evidence="4">Glycosyltransferase RgtA/B/C/D-like domain-containing protein</fullName>
    </recommendedName>
</protein>
<feature type="transmembrane region" description="Helical" evidence="1">
    <location>
        <begin position="359"/>
        <end position="377"/>
    </location>
</feature>
<keyword evidence="1" id="KW-1133">Transmembrane helix</keyword>
<feature type="transmembrane region" description="Helical" evidence="1">
    <location>
        <begin position="310"/>
        <end position="327"/>
    </location>
</feature>
<reference evidence="2 3" key="1">
    <citation type="submission" date="2021-03" db="EMBL/GenBank/DDBJ databases">
        <title>novel species isolated from a fishpond in China.</title>
        <authorList>
            <person name="Lu H."/>
            <person name="Cai Z."/>
        </authorList>
    </citation>
    <scope>NUCLEOTIDE SEQUENCE [LARGE SCALE GENOMIC DNA]</scope>
    <source>
        <strain evidence="2 3">JCM 31546</strain>
    </source>
</reference>
<accession>A0ABS3BKW5</accession>
<feature type="transmembrane region" description="Helical" evidence="1">
    <location>
        <begin position="263"/>
        <end position="279"/>
    </location>
</feature>
<dbReference type="RefSeq" id="WP_206567909.1">
    <property type="nucleotide sequence ID" value="NZ_JAFKCW010000001.1"/>
</dbReference>
<feature type="transmembrane region" description="Helical" evidence="1">
    <location>
        <begin position="333"/>
        <end position="352"/>
    </location>
</feature>
<evidence type="ECO:0000313" key="3">
    <source>
        <dbReference type="Proteomes" id="UP000664698"/>
    </source>
</evidence>
<gene>
    <name evidence="2" type="ORF">J0A67_03650</name>
</gene>
<evidence type="ECO:0000256" key="1">
    <source>
        <dbReference type="SAM" id="Phobius"/>
    </source>
</evidence>
<feature type="transmembrane region" description="Helical" evidence="1">
    <location>
        <begin position="285"/>
        <end position="303"/>
    </location>
</feature>
<feature type="transmembrane region" description="Helical" evidence="1">
    <location>
        <begin position="150"/>
        <end position="177"/>
    </location>
</feature>
<sequence length="499" mass="56908">MVKLLVGSSLVGILLVLLGVNRGFDLSDEGLYVLLADPVQDNVAGVFNYDLFFKLFYKIFGHAFSLFELRLIRLLSYFAGAWALAEFWKYLKAESRLRPEIFFLALLGLLAGYAFLPPTLSYNSLTVVLVCFWLRSVSQRVQGYDTNLCLGLIVALFIYVKVSFALLIGPMTFVFVWKKGTFRDMLIAFVPLVLTELIFLAVLGENASLRLTEGIPQNSLRPGYQFGQMLKSIAVGALWMLISAVLFYFVGYLKKAERDHNKMLSVLAVLTISGIVYITHITEEWNHTLMVFTAGFLGFCFGASKRPPEINISWILLLLILPFIIHFGSNVYWLRIGIHYWIFWVLAFLLCFENLKRETSILVSGLSLLLVFNGLWWHPFGQERPLWTAKYPWSLKGKGTVQLDGELIESLSKLEQALEMDTSKSILAIYRNPGIVWLIGRQVPRSPGIWDKRQLEDGVMDKPEKIIFNDVQTLPAAWKFRYRMDLGVFQGDSLSLLWD</sequence>
<keyword evidence="3" id="KW-1185">Reference proteome</keyword>
<feature type="transmembrane region" description="Helical" evidence="1">
    <location>
        <begin position="59"/>
        <end position="85"/>
    </location>
</feature>
<feature type="transmembrane region" description="Helical" evidence="1">
    <location>
        <begin position="97"/>
        <end position="116"/>
    </location>
</feature>